<accession>A0A0H2VPT4</accession>
<organism evidence="1 2">
    <name type="scientific">Salmonella typhi</name>
    <dbReference type="NCBI Taxonomy" id="90370"/>
    <lineage>
        <taxon>Bacteria</taxon>
        <taxon>Pseudomonadati</taxon>
        <taxon>Pseudomonadota</taxon>
        <taxon>Gammaproteobacteria</taxon>
        <taxon>Enterobacterales</taxon>
        <taxon>Enterobacteriaceae</taxon>
        <taxon>Salmonella</taxon>
    </lineage>
</organism>
<evidence type="ECO:0000313" key="1">
    <source>
        <dbReference type="EMBL" id="AAO70505.1"/>
    </source>
</evidence>
<keyword evidence="2" id="KW-1185">Reference proteome</keyword>
<proteinExistence type="predicted"/>
<dbReference type="AlphaFoldDB" id="A0A0H2VPT4"/>
<dbReference type="KEGG" id="stt:t2952"/>
<name>A0A0H2VPT4_SALTI</name>
<dbReference type="HOGENOM" id="CLU_2195051_0_0_6"/>
<protein>
    <submittedName>
        <fullName evidence="1">Uncharacterized protein</fullName>
    </submittedName>
</protein>
<dbReference type="Proteomes" id="UP000002670">
    <property type="component" value="Chromosome"/>
</dbReference>
<gene>
    <name evidence="1" type="ordered locus">t2952</name>
</gene>
<dbReference type="EMBL" id="AE014613">
    <property type="protein sequence ID" value="AAO70505.1"/>
    <property type="molecule type" value="Genomic_DNA"/>
</dbReference>
<sequence length="108" mass="11780">MALYGPVLHSLGCHVVSYGLMPSVAQRPLRDPPSSKSIRINTNQYDLLIGDTLRTTHHVSLKVPPLALHHTVAPHSYDTIIVIHSFNLKVILFASCCPAGLPSLGDFE</sequence>
<evidence type="ECO:0000313" key="2">
    <source>
        <dbReference type="Proteomes" id="UP000002670"/>
    </source>
</evidence>
<reference evidence="1 2" key="1">
    <citation type="journal article" date="2003" name="J. Bacteriol.">
        <title>Comparative genomics of Salmonella enterica serovar Typhi strains Ty2 and CT18.</title>
        <authorList>
            <person name="Deng W."/>
            <person name="Liou S.R."/>
            <person name="Plunkett G.III."/>
            <person name="Mayhew G.F."/>
            <person name="Rose D.J."/>
            <person name="Burland V."/>
            <person name="Kodoyianni V."/>
            <person name="Schwartz D.C."/>
            <person name="Blattner F.R."/>
        </authorList>
    </citation>
    <scope>NUCLEOTIDE SEQUENCE [LARGE SCALE GENOMIC DNA]</scope>
    <source>
        <strain evidence="2">ATCC 700931 / Ty2</strain>
    </source>
</reference>